<dbReference type="VEuPathDB" id="AmoebaDB:NAEGRDRAFT_80842"/>
<name>D2VQ26_NAEGR</name>
<evidence type="ECO:0000313" key="2">
    <source>
        <dbReference type="EMBL" id="EFC41107.1"/>
    </source>
</evidence>
<dbReference type="OMA" id="NIRVVHK"/>
<evidence type="ECO:0000313" key="3">
    <source>
        <dbReference type="Proteomes" id="UP000006671"/>
    </source>
</evidence>
<keyword evidence="3" id="KW-1185">Reference proteome</keyword>
<dbReference type="Proteomes" id="UP000006671">
    <property type="component" value="Unassembled WGS sequence"/>
</dbReference>
<keyword evidence="1" id="KW-0175">Coiled coil</keyword>
<dbReference type="EMBL" id="GG738888">
    <property type="protein sequence ID" value="EFC41107.1"/>
    <property type="molecule type" value="Genomic_DNA"/>
</dbReference>
<proteinExistence type="predicted"/>
<dbReference type="AlphaFoldDB" id="D2VQ26"/>
<organism evidence="3">
    <name type="scientific">Naegleria gruberi</name>
    <name type="common">Amoeba</name>
    <dbReference type="NCBI Taxonomy" id="5762"/>
    <lineage>
        <taxon>Eukaryota</taxon>
        <taxon>Discoba</taxon>
        <taxon>Heterolobosea</taxon>
        <taxon>Tetramitia</taxon>
        <taxon>Eutetramitia</taxon>
        <taxon>Vahlkampfiidae</taxon>
        <taxon>Naegleria</taxon>
    </lineage>
</organism>
<reference evidence="2 3" key="1">
    <citation type="journal article" date="2010" name="Cell">
        <title>The genome of Naegleria gruberi illuminates early eukaryotic versatility.</title>
        <authorList>
            <person name="Fritz-Laylin L.K."/>
            <person name="Prochnik S.E."/>
            <person name="Ginger M.L."/>
            <person name="Dacks J.B."/>
            <person name="Carpenter M.L."/>
            <person name="Field M.C."/>
            <person name="Kuo A."/>
            <person name="Paredez A."/>
            <person name="Chapman J."/>
            <person name="Pham J."/>
            <person name="Shu S."/>
            <person name="Neupane R."/>
            <person name="Cipriano M."/>
            <person name="Mancuso J."/>
            <person name="Tu H."/>
            <person name="Salamov A."/>
            <person name="Lindquist E."/>
            <person name="Shapiro H."/>
            <person name="Lucas S."/>
            <person name="Grigoriev I.V."/>
            <person name="Cande W.Z."/>
            <person name="Fulton C."/>
            <person name="Rokhsar D.S."/>
            <person name="Dawson S.C."/>
        </authorList>
    </citation>
    <scope>NUCLEOTIDE SEQUENCE [LARGE SCALE GENOMIC DNA]</scope>
    <source>
        <strain evidence="2 3">NEG-M</strain>
    </source>
</reference>
<dbReference type="RefSeq" id="XP_002673851.1">
    <property type="nucleotide sequence ID" value="XM_002673805.1"/>
</dbReference>
<gene>
    <name evidence="2" type="ORF">NAEGRDRAFT_80842</name>
</gene>
<accession>D2VQ26</accession>
<dbReference type="InParanoid" id="D2VQ26"/>
<sequence>MRSNKFFILTFLTIALFLMVVLLSTTATINFVEAKKENIRVVHKKRTIRSQKRMKKTLIKLLKKFSSSGSSSKYLATEESKSLHMHLTRVEERLRKTLARLEKRYKKLNRRVKETHKKVVEKKKAYKKAQRIYKKYVARYEKRSSTTTTEQQTTYETATAKLKEYQAILEKEVGNLRKFRKAWISARKLRRQHNNTIRRQLDMIDSLRGMMGKPEEAEQATSSATAAKN</sequence>
<dbReference type="KEGG" id="ngr:NAEGRDRAFT_80842"/>
<evidence type="ECO:0000256" key="1">
    <source>
        <dbReference type="SAM" id="Coils"/>
    </source>
</evidence>
<feature type="coiled-coil region" evidence="1">
    <location>
        <begin position="84"/>
        <end position="125"/>
    </location>
</feature>
<dbReference type="GeneID" id="8855977"/>
<protein>
    <submittedName>
        <fullName evidence="2">Uncharacterized protein</fullName>
    </submittedName>
</protein>